<accession>A0A6B2LPW6</accession>
<proteinExistence type="predicted"/>
<reference evidence="3" key="1">
    <citation type="journal article" date="2020" name="J. Eukaryot. Microbiol.">
        <title>De novo Sequencing, Assembly and Annotation of the Transcriptome for the Free-Living Testate Amoeba Arcella intermedia.</title>
        <authorList>
            <person name="Ribeiro G.M."/>
            <person name="Porfirio-Sousa A.L."/>
            <person name="Maurer-Alcala X.X."/>
            <person name="Katz L.A."/>
            <person name="Lahr D.J.G."/>
        </authorList>
    </citation>
    <scope>NUCLEOTIDE SEQUENCE</scope>
</reference>
<dbReference type="PROSITE" id="PS51269">
    <property type="entry name" value="COMM"/>
    <property type="match status" value="1"/>
</dbReference>
<evidence type="ECO:0000259" key="2">
    <source>
        <dbReference type="PROSITE" id="PS51269"/>
    </source>
</evidence>
<sequence>MIKDSRELISESLYYNFSAEEISDFMGNLNSKLKDLVAKIIVFYIPQWREDSLKNMVALPRLQNIDWRIDIKTASDQIARMSAPSVIVQLQVEETLKKVDQKPGLRNINFELTKDALEVMMEGLQQIKKQLDSL</sequence>
<organism evidence="3">
    <name type="scientific">Arcella intermedia</name>
    <dbReference type="NCBI Taxonomy" id="1963864"/>
    <lineage>
        <taxon>Eukaryota</taxon>
        <taxon>Amoebozoa</taxon>
        <taxon>Tubulinea</taxon>
        <taxon>Elardia</taxon>
        <taxon>Arcellinida</taxon>
        <taxon>Sphaerothecina</taxon>
        <taxon>Arcellidae</taxon>
        <taxon>Arcella</taxon>
    </lineage>
</organism>
<dbReference type="EMBL" id="GIBP01009996">
    <property type="protein sequence ID" value="NDV38965.1"/>
    <property type="molecule type" value="Transcribed_RNA"/>
</dbReference>
<dbReference type="Pfam" id="PF07258">
    <property type="entry name" value="COMM_domain"/>
    <property type="match status" value="1"/>
</dbReference>
<dbReference type="InterPro" id="IPR017920">
    <property type="entry name" value="COMM"/>
</dbReference>
<dbReference type="InterPro" id="IPR037360">
    <property type="entry name" value="COMMD9"/>
</dbReference>
<comment type="function">
    <text evidence="1">Scaffold protein in the commander complex that is essential for endosomal recycling of transmembrane cargos; the commander complex is composed of the CCC subcomplex and the retriever subcomplex.</text>
</comment>
<evidence type="ECO:0000313" key="3">
    <source>
        <dbReference type="EMBL" id="NDV38965.1"/>
    </source>
</evidence>
<dbReference type="AlphaFoldDB" id="A0A6B2LPW6"/>
<dbReference type="PANTHER" id="PTHR15663">
    <property type="entry name" value="COMM DOMAIN-CONTAINING PROTEIN 9"/>
    <property type="match status" value="1"/>
</dbReference>
<dbReference type="PANTHER" id="PTHR15663:SF4">
    <property type="entry name" value="COMM DOMAIN-CONTAINING PROTEIN 9"/>
    <property type="match status" value="1"/>
</dbReference>
<feature type="domain" description="COMM" evidence="2">
    <location>
        <begin position="61"/>
        <end position="134"/>
    </location>
</feature>
<protein>
    <recommendedName>
        <fullName evidence="2">COMM domain-containing protein</fullName>
    </recommendedName>
</protein>
<name>A0A6B2LPW6_9EUKA</name>
<evidence type="ECO:0000256" key="1">
    <source>
        <dbReference type="ARBA" id="ARBA00093300"/>
    </source>
</evidence>